<comment type="caution">
    <text evidence="2">The sequence shown here is derived from an EMBL/GenBank/DDBJ whole genome shotgun (WGS) entry which is preliminary data.</text>
</comment>
<evidence type="ECO:0000313" key="3">
    <source>
        <dbReference type="Proteomes" id="UP001589753"/>
    </source>
</evidence>
<feature type="region of interest" description="Disordered" evidence="1">
    <location>
        <begin position="156"/>
        <end position="186"/>
    </location>
</feature>
<keyword evidence="3" id="KW-1185">Reference proteome</keyword>
<name>A0ABV5L245_9ACTN</name>
<proteinExistence type="predicted"/>
<evidence type="ECO:0008006" key="4">
    <source>
        <dbReference type="Google" id="ProtNLM"/>
    </source>
</evidence>
<accession>A0ABV5L245</accession>
<sequence>MDGFLFDMNGLFEDFVTVALREALKEHGLTARLQDPHHLDTANLVRIRPDLVVRTRDGRVPLAVVDAKYKVVKADGLLNADLYQALAYATVLGLREAHLVYAAGRRPSRLHEVRGTAAGPDGRGVRLYQHSLDLSRAPEQLLSSLREIAGRLAGTTAHPAAPHSGVRPARFTARSPTSCMPVPEAH</sequence>
<dbReference type="Pfam" id="PF10117">
    <property type="entry name" value="McrBC"/>
    <property type="match status" value="1"/>
</dbReference>
<gene>
    <name evidence="2" type="ORF">ACFFUA_01990</name>
</gene>
<evidence type="ECO:0000313" key="2">
    <source>
        <dbReference type="EMBL" id="MFB9346242.1"/>
    </source>
</evidence>
<dbReference type="PANTHER" id="PTHR38733:SF1">
    <property type="entry name" value="TYPE IV METHYL-DIRECTED RESTRICTION ENZYME ECOKMCRBC"/>
    <property type="match status" value="1"/>
</dbReference>
<dbReference type="InterPro" id="IPR019292">
    <property type="entry name" value="McrC"/>
</dbReference>
<reference evidence="2 3" key="1">
    <citation type="submission" date="2024-09" db="EMBL/GenBank/DDBJ databases">
        <authorList>
            <person name="Sun Q."/>
            <person name="Mori K."/>
        </authorList>
    </citation>
    <scope>NUCLEOTIDE SEQUENCE [LARGE SCALE GENOMIC DNA]</scope>
    <source>
        <strain evidence="2 3">JCM 9767</strain>
    </source>
</reference>
<organism evidence="2 3">
    <name type="scientific">Streptomyces heliomycini</name>
    <dbReference type="NCBI Taxonomy" id="284032"/>
    <lineage>
        <taxon>Bacteria</taxon>
        <taxon>Bacillati</taxon>
        <taxon>Actinomycetota</taxon>
        <taxon>Actinomycetes</taxon>
        <taxon>Kitasatosporales</taxon>
        <taxon>Streptomycetaceae</taxon>
        <taxon>Streptomyces</taxon>
    </lineage>
</organism>
<evidence type="ECO:0000256" key="1">
    <source>
        <dbReference type="SAM" id="MobiDB-lite"/>
    </source>
</evidence>
<dbReference type="EMBL" id="JBHMDI010000003">
    <property type="protein sequence ID" value="MFB9346242.1"/>
    <property type="molecule type" value="Genomic_DNA"/>
</dbReference>
<protein>
    <recommendedName>
        <fullName evidence="4">McrBC 5-methylcytosine restriction system component</fullName>
    </recommendedName>
</protein>
<dbReference type="PANTHER" id="PTHR38733">
    <property type="entry name" value="PROTEIN MCRC"/>
    <property type="match status" value="1"/>
</dbReference>
<dbReference type="RefSeq" id="WP_380954205.1">
    <property type="nucleotide sequence ID" value="NZ_JBHMDI010000003.1"/>
</dbReference>
<dbReference type="Proteomes" id="UP001589753">
    <property type="component" value="Unassembled WGS sequence"/>
</dbReference>